<dbReference type="Pfam" id="PF13302">
    <property type="entry name" value="Acetyltransf_3"/>
    <property type="match status" value="1"/>
</dbReference>
<dbReference type="AlphaFoldDB" id="A0A0R1VIY5"/>
<dbReference type="EMBL" id="AZFU01000034">
    <property type="protein sequence ID" value="KRM02979.1"/>
    <property type="molecule type" value="Genomic_DNA"/>
</dbReference>
<protein>
    <recommendedName>
        <fullName evidence="1">N-acetyltransferase domain-containing protein</fullName>
    </recommendedName>
</protein>
<dbReference type="Gene3D" id="3.40.630.30">
    <property type="match status" value="1"/>
</dbReference>
<evidence type="ECO:0000259" key="1">
    <source>
        <dbReference type="Pfam" id="PF13302"/>
    </source>
</evidence>
<dbReference type="GO" id="GO:0016747">
    <property type="term" value="F:acyltransferase activity, transferring groups other than amino-acyl groups"/>
    <property type="evidence" value="ECO:0007669"/>
    <property type="project" value="InterPro"/>
</dbReference>
<sequence length="185" mass="21970">MIQKNKLLTLEPFNSYYLKSIWKDGFSSKDPEWAKWNAPYFDDYKPYSTFSNFEHGSIAEYLLSDSCKCICVEKRAIGIVSKNWIDKSTRWLEIGIVIYNSNFWHGGIGTQALKMWINEIFTCYPELEHIGLTTWSGNKRMMHLAEKIGLKKEAQIRKVRYFQGKYYDSVKYGVLRDEWHMQYKN</sequence>
<dbReference type="PANTHER" id="PTHR43415">
    <property type="entry name" value="SPERMIDINE N(1)-ACETYLTRANSFERASE"/>
    <property type="match status" value="1"/>
</dbReference>
<organism evidence="2 3">
    <name type="scientific">Lactobacillus kitasatonis DSM 16761 = JCM 1039</name>
    <dbReference type="NCBI Taxonomy" id="1423767"/>
    <lineage>
        <taxon>Bacteria</taxon>
        <taxon>Bacillati</taxon>
        <taxon>Bacillota</taxon>
        <taxon>Bacilli</taxon>
        <taxon>Lactobacillales</taxon>
        <taxon>Lactobacillaceae</taxon>
        <taxon>Lactobacillus</taxon>
    </lineage>
</organism>
<dbReference type="PANTHER" id="PTHR43415:SF4">
    <property type="entry name" value="N-ACETYLTRANSFERASE DOMAIN-CONTAINING PROTEIN"/>
    <property type="match status" value="1"/>
</dbReference>
<evidence type="ECO:0000313" key="2">
    <source>
        <dbReference type="EMBL" id="KRM02979.1"/>
    </source>
</evidence>
<dbReference type="Proteomes" id="UP000051307">
    <property type="component" value="Unassembled WGS sequence"/>
</dbReference>
<accession>A0A0R1VIY5</accession>
<dbReference type="InterPro" id="IPR016181">
    <property type="entry name" value="Acyl_CoA_acyltransferase"/>
</dbReference>
<feature type="domain" description="N-acetyltransferase" evidence="1">
    <location>
        <begin position="9"/>
        <end position="151"/>
    </location>
</feature>
<dbReference type="SUPFAM" id="SSF55729">
    <property type="entry name" value="Acyl-CoA N-acyltransferases (Nat)"/>
    <property type="match status" value="1"/>
</dbReference>
<evidence type="ECO:0000313" key="3">
    <source>
        <dbReference type="Proteomes" id="UP000051307"/>
    </source>
</evidence>
<dbReference type="OrthoDB" id="9795206at2"/>
<dbReference type="PATRIC" id="fig|1423767.3.peg.1417"/>
<dbReference type="RefSeq" id="WP_025014574.1">
    <property type="nucleotide sequence ID" value="NZ_AZFU01000034.1"/>
</dbReference>
<proteinExistence type="predicted"/>
<name>A0A0R1VIY5_9LACO</name>
<comment type="caution">
    <text evidence="2">The sequence shown here is derived from an EMBL/GenBank/DDBJ whole genome shotgun (WGS) entry which is preliminary data.</text>
</comment>
<reference evidence="2 3" key="1">
    <citation type="journal article" date="2015" name="Genome Announc.">
        <title>Expanding the biotechnology potential of lactobacilli through comparative genomics of 213 strains and associated genera.</title>
        <authorList>
            <person name="Sun Z."/>
            <person name="Harris H.M."/>
            <person name="McCann A."/>
            <person name="Guo C."/>
            <person name="Argimon S."/>
            <person name="Zhang W."/>
            <person name="Yang X."/>
            <person name="Jeffery I.B."/>
            <person name="Cooney J.C."/>
            <person name="Kagawa T.F."/>
            <person name="Liu W."/>
            <person name="Song Y."/>
            <person name="Salvetti E."/>
            <person name="Wrobel A."/>
            <person name="Rasinkangas P."/>
            <person name="Parkhill J."/>
            <person name="Rea M.C."/>
            <person name="O'Sullivan O."/>
            <person name="Ritari J."/>
            <person name="Douillard F.P."/>
            <person name="Paul Ross R."/>
            <person name="Yang R."/>
            <person name="Briner A.E."/>
            <person name="Felis G.E."/>
            <person name="de Vos W.M."/>
            <person name="Barrangou R."/>
            <person name="Klaenhammer T.R."/>
            <person name="Caufield P.W."/>
            <person name="Cui Y."/>
            <person name="Zhang H."/>
            <person name="O'Toole P.W."/>
        </authorList>
    </citation>
    <scope>NUCLEOTIDE SEQUENCE [LARGE SCALE GENOMIC DNA]</scope>
    <source>
        <strain evidence="2 3">DSM 16761</strain>
    </source>
</reference>
<gene>
    <name evidence="2" type="ORF">FC59_GL001364</name>
</gene>
<dbReference type="InterPro" id="IPR000182">
    <property type="entry name" value="GNAT_dom"/>
</dbReference>